<dbReference type="Proteomes" id="UP000727407">
    <property type="component" value="Unassembled WGS sequence"/>
</dbReference>
<evidence type="ECO:0000313" key="2">
    <source>
        <dbReference type="Proteomes" id="UP000727407"/>
    </source>
</evidence>
<organism evidence="1 2">
    <name type="scientific">Clarias magur</name>
    <name type="common">Asian catfish</name>
    <name type="synonym">Macropteronotus magur</name>
    <dbReference type="NCBI Taxonomy" id="1594786"/>
    <lineage>
        <taxon>Eukaryota</taxon>
        <taxon>Metazoa</taxon>
        <taxon>Chordata</taxon>
        <taxon>Craniata</taxon>
        <taxon>Vertebrata</taxon>
        <taxon>Euteleostomi</taxon>
        <taxon>Actinopterygii</taxon>
        <taxon>Neopterygii</taxon>
        <taxon>Teleostei</taxon>
        <taxon>Ostariophysi</taxon>
        <taxon>Siluriformes</taxon>
        <taxon>Clariidae</taxon>
        <taxon>Clarias</taxon>
    </lineage>
</organism>
<sequence length="80" mass="8772">MDGGSSEKPQKIIVHLQGKEEKQTRIDPGSLFTHYSLVHYISLVPLPTFALMAQISEASASFSLEQCSRISNGLSQAIRP</sequence>
<proteinExistence type="predicted"/>
<name>A0A8J4U3T6_CLAMG</name>
<reference evidence="1" key="1">
    <citation type="submission" date="2020-07" db="EMBL/GenBank/DDBJ databases">
        <title>Clarias magur genome sequencing, assembly and annotation.</title>
        <authorList>
            <person name="Kushwaha B."/>
            <person name="Kumar R."/>
            <person name="Das P."/>
            <person name="Joshi C.G."/>
            <person name="Kumar D."/>
            <person name="Nagpure N.S."/>
            <person name="Pandey M."/>
            <person name="Agarwal S."/>
            <person name="Srivastava S."/>
            <person name="Singh M."/>
            <person name="Sahoo L."/>
            <person name="Jayasankar P."/>
            <person name="Meher P.K."/>
            <person name="Koringa P.G."/>
            <person name="Iquebal M.A."/>
            <person name="Das S.P."/>
            <person name="Bit A."/>
            <person name="Patnaik S."/>
            <person name="Patel N."/>
            <person name="Shah T.M."/>
            <person name="Hinsu A."/>
            <person name="Jena J.K."/>
        </authorList>
    </citation>
    <scope>NUCLEOTIDE SEQUENCE</scope>
    <source>
        <strain evidence="1">CIFAMagur01</strain>
        <tissue evidence="1">Testis</tissue>
    </source>
</reference>
<evidence type="ECO:0000313" key="1">
    <source>
        <dbReference type="EMBL" id="KAF5903634.1"/>
    </source>
</evidence>
<dbReference type="EMBL" id="QNUK01000071">
    <property type="protein sequence ID" value="KAF5903634.1"/>
    <property type="molecule type" value="Genomic_DNA"/>
</dbReference>
<protein>
    <submittedName>
        <fullName evidence="1">Uncharacterized protein</fullName>
    </submittedName>
</protein>
<gene>
    <name evidence="1" type="ORF">DAT39_006732</name>
</gene>
<comment type="caution">
    <text evidence="1">The sequence shown here is derived from an EMBL/GenBank/DDBJ whole genome shotgun (WGS) entry which is preliminary data.</text>
</comment>
<accession>A0A8J4U3T6</accession>
<keyword evidence="2" id="KW-1185">Reference proteome</keyword>
<dbReference type="AlphaFoldDB" id="A0A8J4U3T6"/>